<feature type="transmembrane region" description="Helical" evidence="1">
    <location>
        <begin position="23"/>
        <end position="47"/>
    </location>
</feature>
<dbReference type="AlphaFoldDB" id="A0A087TPT7"/>
<evidence type="ECO:0000313" key="2">
    <source>
        <dbReference type="EMBL" id="KFM67126.1"/>
    </source>
</evidence>
<feature type="non-terminal residue" evidence="2">
    <location>
        <position position="89"/>
    </location>
</feature>
<proteinExistence type="predicted"/>
<keyword evidence="1" id="KW-1133">Transmembrane helix</keyword>
<evidence type="ECO:0000313" key="3">
    <source>
        <dbReference type="Proteomes" id="UP000054359"/>
    </source>
</evidence>
<keyword evidence="1" id="KW-0472">Membrane</keyword>
<name>A0A087TPT7_STEMI</name>
<reference evidence="2 3" key="1">
    <citation type="submission" date="2013-11" db="EMBL/GenBank/DDBJ databases">
        <title>Genome sequencing of Stegodyphus mimosarum.</title>
        <authorList>
            <person name="Bechsgaard J."/>
        </authorList>
    </citation>
    <scope>NUCLEOTIDE SEQUENCE [LARGE SCALE GENOMIC DNA]</scope>
</reference>
<evidence type="ECO:0000256" key="1">
    <source>
        <dbReference type="SAM" id="Phobius"/>
    </source>
</evidence>
<dbReference type="EMBL" id="KK116224">
    <property type="protein sequence ID" value="KFM67126.1"/>
    <property type="molecule type" value="Genomic_DNA"/>
</dbReference>
<organism evidence="2 3">
    <name type="scientific">Stegodyphus mimosarum</name>
    <name type="common">African social velvet spider</name>
    <dbReference type="NCBI Taxonomy" id="407821"/>
    <lineage>
        <taxon>Eukaryota</taxon>
        <taxon>Metazoa</taxon>
        <taxon>Ecdysozoa</taxon>
        <taxon>Arthropoda</taxon>
        <taxon>Chelicerata</taxon>
        <taxon>Arachnida</taxon>
        <taxon>Araneae</taxon>
        <taxon>Araneomorphae</taxon>
        <taxon>Entelegynae</taxon>
        <taxon>Eresoidea</taxon>
        <taxon>Eresidae</taxon>
        <taxon>Stegodyphus</taxon>
    </lineage>
</organism>
<gene>
    <name evidence="2" type="ORF">X975_00496</name>
</gene>
<keyword evidence="1" id="KW-0812">Transmembrane</keyword>
<accession>A0A087TPT7</accession>
<dbReference type="OrthoDB" id="6420089at2759"/>
<keyword evidence="3" id="KW-1185">Reference proteome</keyword>
<dbReference type="Proteomes" id="UP000054359">
    <property type="component" value="Unassembled WGS sequence"/>
</dbReference>
<sequence>MINFKKSLDLLLVLTGSTDGKSVWHQAVVCLWGLVMKTGLNFLMLHLKMLASMEEKLVPCYKRNRERVTILACSSATGNHKLKLELLGK</sequence>
<protein>
    <submittedName>
        <fullName evidence="2">Uncharacterized protein</fullName>
    </submittedName>
</protein>